<feature type="active site" description="Proton donor/acceptor" evidence="7">
    <location>
        <position position="323"/>
    </location>
</feature>
<keyword evidence="6 7" id="KW-0961">Cell wall biogenesis/degradation</keyword>
<feature type="signal peptide" evidence="8">
    <location>
        <begin position="1"/>
        <end position="20"/>
    </location>
</feature>
<dbReference type="RefSeq" id="WP_344081928.1">
    <property type="nucleotide sequence ID" value="NZ_BAAALS010000013.1"/>
</dbReference>
<evidence type="ECO:0000256" key="2">
    <source>
        <dbReference type="ARBA" id="ARBA00022679"/>
    </source>
</evidence>
<keyword evidence="8" id="KW-0732">Signal</keyword>
<dbReference type="Gene3D" id="2.60.40.3710">
    <property type="match status" value="1"/>
</dbReference>
<keyword evidence="4 7" id="KW-0573">Peptidoglycan synthesis</keyword>
<gene>
    <name evidence="10" type="ORF">GCM10009681_30190</name>
</gene>
<dbReference type="Pfam" id="PF17964">
    <property type="entry name" value="Big_10"/>
    <property type="match status" value="1"/>
</dbReference>
<keyword evidence="5" id="KW-0012">Acyltransferase</keyword>
<comment type="caution">
    <text evidence="10">The sequence shown here is derived from an EMBL/GenBank/DDBJ whole genome shotgun (WGS) entry which is preliminary data.</text>
</comment>
<dbReference type="InterPro" id="IPR038063">
    <property type="entry name" value="Transpep_catalytic_dom"/>
</dbReference>
<dbReference type="InterPro" id="IPR041280">
    <property type="entry name" value="Big_10"/>
</dbReference>
<evidence type="ECO:0000256" key="1">
    <source>
        <dbReference type="ARBA" id="ARBA00004752"/>
    </source>
</evidence>
<proteinExistence type="predicted"/>
<reference evidence="11" key="1">
    <citation type="journal article" date="2019" name="Int. J. Syst. Evol. Microbiol.">
        <title>The Global Catalogue of Microorganisms (GCM) 10K type strain sequencing project: providing services to taxonomists for standard genome sequencing and annotation.</title>
        <authorList>
            <consortium name="The Broad Institute Genomics Platform"/>
            <consortium name="The Broad Institute Genome Sequencing Center for Infectious Disease"/>
            <person name="Wu L."/>
            <person name="Ma J."/>
        </authorList>
    </citation>
    <scope>NUCLEOTIDE SEQUENCE [LARGE SCALE GENOMIC DNA]</scope>
    <source>
        <strain evidence="11">JCM 13249</strain>
    </source>
</reference>
<evidence type="ECO:0000313" key="11">
    <source>
        <dbReference type="Proteomes" id="UP001500655"/>
    </source>
</evidence>
<dbReference type="InterPro" id="IPR050979">
    <property type="entry name" value="LD-transpeptidase"/>
</dbReference>
<evidence type="ECO:0000313" key="10">
    <source>
        <dbReference type="EMBL" id="GAA1756969.1"/>
    </source>
</evidence>
<name>A0ABP4WNR6_9ACTN</name>
<dbReference type="CDD" id="cd16913">
    <property type="entry name" value="YkuD_like"/>
    <property type="match status" value="1"/>
</dbReference>
<protein>
    <submittedName>
        <fullName evidence="10">Ig-like domain-containing protein</fullName>
    </submittedName>
</protein>
<dbReference type="Proteomes" id="UP001500655">
    <property type="component" value="Unassembled WGS sequence"/>
</dbReference>
<keyword evidence="2" id="KW-0808">Transferase</keyword>
<keyword evidence="3 7" id="KW-0133">Cell shape</keyword>
<feature type="active site" description="Nucleophile" evidence="7">
    <location>
        <position position="341"/>
    </location>
</feature>
<feature type="domain" description="L,D-TPase catalytic" evidence="9">
    <location>
        <begin position="245"/>
        <end position="365"/>
    </location>
</feature>
<evidence type="ECO:0000259" key="9">
    <source>
        <dbReference type="PROSITE" id="PS52029"/>
    </source>
</evidence>
<comment type="pathway">
    <text evidence="1 7">Cell wall biogenesis; peptidoglycan biosynthesis.</text>
</comment>
<dbReference type="PROSITE" id="PS52029">
    <property type="entry name" value="LD_TPASE"/>
    <property type="match status" value="1"/>
</dbReference>
<keyword evidence="11" id="KW-1185">Reference proteome</keyword>
<dbReference type="InterPro" id="IPR005490">
    <property type="entry name" value="LD_TPept_cat_dom"/>
</dbReference>
<dbReference type="PANTHER" id="PTHR30582:SF2">
    <property type="entry name" value="L,D-TRANSPEPTIDASE YCIB-RELATED"/>
    <property type="match status" value="1"/>
</dbReference>
<dbReference type="Gene3D" id="2.60.40.3780">
    <property type="match status" value="1"/>
</dbReference>
<feature type="chain" id="PRO_5045392528" evidence="8">
    <location>
        <begin position="21"/>
        <end position="405"/>
    </location>
</feature>
<evidence type="ECO:0000256" key="3">
    <source>
        <dbReference type="ARBA" id="ARBA00022960"/>
    </source>
</evidence>
<accession>A0ABP4WNR6</accession>
<evidence type="ECO:0000256" key="8">
    <source>
        <dbReference type="SAM" id="SignalP"/>
    </source>
</evidence>
<dbReference type="PANTHER" id="PTHR30582">
    <property type="entry name" value="L,D-TRANSPEPTIDASE"/>
    <property type="match status" value="1"/>
</dbReference>
<organism evidence="10 11">
    <name type="scientific">Luedemannella helvata</name>
    <dbReference type="NCBI Taxonomy" id="349315"/>
    <lineage>
        <taxon>Bacteria</taxon>
        <taxon>Bacillati</taxon>
        <taxon>Actinomycetota</taxon>
        <taxon>Actinomycetes</taxon>
        <taxon>Micromonosporales</taxon>
        <taxon>Micromonosporaceae</taxon>
        <taxon>Luedemannella</taxon>
    </lineage>
</organism>
<dbReference type="SUPFAM" id="SSF141523">
    <property type="entry name" value="L,D-transpeptidase catalytic domain-like"/>
    <property type="match status" value="1"/>
</dbReference>
<evidence type="ECO:0000256" key="7">
    <source>
        <dbReference type="PROSITE-ProRule" id="PRU01373"/>
    </source>
</evidence>
<dbReference type="PROSITE" id="PS51257">
    <property type="entry name" value="PROKAR_LIPOPROTEIN"/>
    <property type="match status" value="1"/>
</dbReference>
<evidence type="ECO:0000256" key="6">
    <source>
        <dbReference type="ARBA" id="ARBA00023316"/>
    </source>
</evidence>
<evidence type="ECO:0000256" key="5">
    <source>
        <dbReference type="ARBA" id="ARBA00023315"/>
    </source>
</evidence>
<evidence type="ECO:0000256" key="4">
    <source>
        <dbReference type="ARBA" id="ARBA00022984"/>
    </source>
</evidence>
<dbReference type="EMBL" id="BAAALS010000013">
    <property type="protein sequence ID" value="GAA1756969.1"/>
    <property type="molecule type" value="Genomic_DNA"/>
</dbReference>
<dbReference type="Pfam" id="PF03734">
    <property type="entry name" value="YkuD"/>
    <property type="match status" value="1"/>
</dbReference>
<dbReference type="Gene3D" id="2.40.440.10">
    <property type="entry name" value="L,D-transpeptidase catalytic domain-like"/>
    <property type="match status" value="1"/>
</dbReference>
<sequence length="405" mass="43631">MARGSRLAGAVLTIAAASLAACDAAPRPAPPAAPAAAVRPTPPAPLRLAVSPRDGAARVPASTEIGIEITGGRLAAVRVIRAGTRTPVRGSLRADGRAWVPARPLAFGSAYTAVVSATSADGERTETRTTRFRTMGRPAKLTGTGLYMFDGQQYGVAMPVVVEFDPAVPAAARAGVQRRLFVHSDPPQPGAWHWVDGRQAYYRPPAYWLPGTRLTVRTALGGHPTGRDRYGDTDRSASVRIGRSVLIDVDNATKRMRVYRGGRLLRSMPVSLGKPSTPSSSGHHVIMSKEYRTVFDTRREGPGGYRVDITYAQRLTWGGEFIHAAPWSVGDQGRRNVSHGCVNLSWHNAEWLFGLTRVGDPVVIRGTEVHVAPGNGWTAWDQPWEQYVRGGALPVPAHLANRRGR</sequence>